<feature type="transmembrane region" description="Helical" evidence="7">
    <location>
        <begin position="806"/>
        <end position="829"/>
    </location>
</feature>
<reference evidence="10" key="1">
    <citation type="submission" date="2022-11" db="UniProtKB">
        <authorList>
            <consortium name="WormBaseParasite"/>
        </authorList>
    </citation>
    <scope>IDENTIFICATION</scope>
</reference>
<keyword evidence="2 7" id="KW-0812">Transmembrane</keyword>
<feature type="transmembrane region" description="Helical" evidence="7">
    <location>
        <begin position="383"/>
        <end position="402"/>
    </location>
</feature>
<evidence type="ECO:0000313" key="9">
    <source>
        <dbReference type="Proteomes" id="UP000887565"/>
    </source>
</evidence>
<protein>
    <submittedName>
        <fullName evidence="10">SSD domain-containing protein</fullName>
    </submittedName>
</protein>
<keyword evidence="5" id="KW-0325">Glycoprotein</keyword>
<evidence type="ECO:0000313" key="10">
    <source>
        <dbReference type="WBParaSite" id="nRc.2.0.1.t45174-RA"/>
    </source>
</evidence>
<accession>A0A915L200</accession>
<organism evidence="9 10">
    <name type="scientific">Romanomermis culicivorax</name>
    <name type="common">Nematode worm</name>
    <dbReference type="NCBI Taxonomy" id="13658"/>
    <lineage>
        <taxon>Eukaryota</taxon>
        <taxon>Metazoa</taxon>
        <taxon>Ecdysozoa</taxon>
        <taxon>Nematoda</taxon>
        <taxon>Enoplea</taxon>
        <taxon>Dorylaimia</taxon>
        <taxon>Mermithida</taxon>
        <taxon>Mermithoidea</taxon>
        <taxon>Mermithidae</taxon>
        <taxon>Romanomermis</taxon>
    </lineage>
</organism>
<keyword evidence="3 7" id="KW-1133">Transmembrane helix</keyword>
<keyword evidence="4 7" id="KW-0472">Membrane</keyword>
<feature type="transmembrane region" description="Helical" evidence="7">
    <location>
        <begin position="729"/>
        <end position="752"/>
    </location>
</feature>
<dbReference type="SUPFAM" id="SSF82866">
    <property type="entry name" value="Multidrug efflux transporter AcrB transmembrane domain"/>
    <property type="match status" value="2"/>
</dbReference>
<dbReference type="Gene3D" id="1.20.1640.10">
    <property type="entry name" value="Multidrug efflux transporter AcrB transmembrane domain"/>
    <property type="match status" value="2"/>
</dbReference>
<evidence type="ECO:0000256" key="1">
    <source>
        <dbReference type="ARBA" id="ARBA00004141"/>
    </source>
</evidence>
<feature type="transmembrane region" description="Helical" evidence="7">
    <location>
        <begin position="310"/>
        <end position="333"/>
    </location>
</feature>
<feature type="transmembrane region" description="Helical" evidence="7">
    <location>
        <begin position="339"/>
        <end position="363"/>
    </location>
</feature>
<sequence length="897" mass="102997">MPIVKKTGIRDRKRKNRTKFRFEGHRIFPYESDCNSTENLCRESEVTNEEPRFCRVELDARLIALVLETRSNLRSWRTFQQLCSAEQLLWRRKSPIAFLNRAHLCLVYGRRKSQCCQPWHIASAAASLFNLATCSDVDRSKFDQFSTIVSYCSKYHSKILECWRIPKFVKHMRNSSNVLELSPCDDRHIPINCSTYEIYTLFAYLLPKPEFTNVTALDTNMALLVVPIYQSDVPFTPFFKDYGSRSSFLTTFQGQLKSLDSKPELELIGASLGLYNELFLDYLHKDLFYGILALFLVFICLWFNTGSILLTLFMILVVFPPLGVAYAVYVLAFTNFFPFVNLLTLILMIGLGVDDALIFLAAWNQVKSTKNAMTLEKLVTKTLKSAGSIMFVTSLTTVIALMTNLFSEILVLKYFGLFASLAVTTNYIFTMILLPPFFVIMETWSEFFEMLKFSNPQFKVLINRSESRELFHNHHPFERWNDHLRYNFDGFSKDALAGGNFSMSMHIVFGIEPKLAKSGDILLRTWSNESYNLGSNGALLFFIDFCNNMRFSVNFTAKLDFPTLLPYCFVPDFFEWMKKPCKNLIGEDQRPCCEYFSFPYYPGVFDQCLKRFLDRYPRHVKVALARQPYRTGPLLDNNSNFRALTIFFPSIYNFSTDFTAMHYFYWETSRFIEKLLADGPVDVRKGWFVSDWLDYYDLQRALVVGVKYSVIFAVCIAVLIVFLTIGNVVIGLLCALCICSVIVLTIASMLLLDWHLNILESTIIVLAIGISFDYTLHFATVARHLILEINILQSDEHSGSLLARRLISKASSSVSGAALTTALVGFAMLPALMSNITKTEDLFQCTLLYWKGTSTDRYFIYLHLANLKHYVNVLFEMPILVVLLDQTVSISIESLPT</sequence>
<name>A0A915L200_ROMCU</name>
<evidence type="ECO:0000256" key="5">
    <source>
        <dbReference type="ARBA" id="ARBA00023180"/>
    </source>
</evidence>
<dbReference type="PANTHER" id="PTHR45951:SF3">
    <property type="entry name" value="PROTEIN DISPATCHED"/>
    <property type="match status" value="1"/>
</dbReference>
<comment type="similarity">
    <text evidence="6">Belongs to the dispatched family.</text>
</comment>
<feature type="transmembrane region" description="Helical" evidence="7">
    <location>
        <begin position="764"/>
        <end position="786"/>
    </location>
</feature>
<evidence type="ECO:0000256" key="2">
    <source>
        <dbReference type="ARBA" id="ARBA00022692"/>
    </source>
</evidence>
<feature type="domain" description="SSD" evidence="8">
    <location>
        <begin position="307"/>
        <end position="440"/>
    </location>
</feature>
<evidence type="ECO:0000256" key="4">
    <source>
        <dbReference type="ARBA" id="ARBA00023136"/>
    </source>
</evidence>
<dbReference type="InterPro" id="IPR052081">
    <property type="entry name" value="Dispatched_Hh_regulator"/>
</dbReference>
<proteinExistence type="inferred from homology"/>
<dbReference type="WBParaSite" id="nRc.2.0.1.t45174-RA">
    <property type="protein sequence ID" value="nRc.2.0.1.t45174-RA"/>
    <property type="gene ID" value="nRc.2.0.1.g45174"/>
</dbReference>
<feature type="transmembrane region" description="Helical" evidence="7">
    <location>
        <begin position="414"/>
        <end position="440"/>
    </location>
</feature>
<dbReference type="Pfam" id="PF02460">
    <property type="entry name" value="Patched"/>
    <property type="match status" value="1"/>
</dbReference>
<evidence type="ECO:0000259" key="8">
    <source>
        <dbReference type="PROSITE" id="PS50156"/>
    </source>
</evidence>
<dbReference type="InterPro" id="IPR003392">
    <property type="entry name" value="PTHD_SSD"/>
</dbReference>
<dbReference type="Proteomes" id="UP000887565">
    <property type="component" value="Unplaced"/>
</dbReference>
<dbReference type="GO" id="GO:0022857">
    <property type="term" value="F:transmembrane transporter activity"/>
    <property type="evidence" value="ECO:0007669"/>
    <property type="project" value="TreeGrafter"/>
</dbReference>
<dbReference type="GO" id="GO:0007224">
    <property type="term" value="P:smoothened signaling pathway"/>
    <property type="evidence" value="ECO:0007669"/>
    <property type="project" value="TreeGrafter"/>
</dbReference>
<dbReference type="AlphaFoldDB" id="A0A915L200"/>
<evidence type="ECO:0000256" key="6">
    <source>
        <dbReference type="ARBA" id="ARBA00038046"/>
    </source>
</evidence>
<dbReference type="GO" id="GO:0016020">
    <property type="term" value="C:membrane"/>
    <property type="evidence" value="ECO:0007669"/>
    <property type="project" value="UniProtKB-SubCell"/>
</dbReference>
<comment type="subcellular location">
    <subcellularLocation>
        <location evidence="1">Membrane</location>
        <topology evidence="1">Multi-pass membrane protein</topology>
    </subcellularLocation>
</comment>
<evidence type="ECO:0000256" key="3">
    <source>
        <dbReference type="ARBA" id="ARBA00022989"/>
    </source>
</evidence>
<dbReference type="OMA" id="NIFYCIM"/>
<feature type="transmembrane region" description="Helical" evidence="7">
    <location>
        <begin position="701"/>
        <end position="723"/>
    </location>
</feature>
<dbReference type="PROSITE" id="PS50156">
    <property type="entry name" value="SSD"/>
    <property type="match status" value="1"/>
</dbReference>
<dbReference type="PANTHER" id="PTHR45951">
    <property type="entry name" value="PROTEIN DISPATCHED-RELATED"/>
    <property type="match status" value="1"/>
</dbReference>
<keyword evidence="9" id="KW-1185">Reference proteome</keyword>
<dbReference type="InterPro" id="IPR000731">
    <property type="entry name" value="SSD"/>
</dbReference>
<evidence type="ECO:0000256" key="7">
    <source>
        <dbReference type="SAM" id="Phobius"/>
    </source>
</evidence>
<feature type="transmembrane region" description="Helical" evidence="7">
    <location>
        <begin position="287"/>
        <end position="303"/>
    </location>
</feature>